<protein>
    <submittedName>
        <fullName evidence="2">DNA-binding PadR family transcriptional regulator</fullName>
    </submittedName>
</protein>
<proteinExistence type="predicted"/>
<gene>
    <name evidence="2" type="ORF">J2Z22_002830</name>
</gene>
<reference evidence="2 3" key="1">
    <citation type="submission" date="2023-07" db="EMBL/GenBank/DDBJ databases">
        <title>Genomic Encyclopedia of Type Strains, Phase IV (KMG-IV): sequencing the most valuable type-strain genomes for metagenomic binning, comparative biology and taxonomic classification.</title>
        <authorList>
            <person name="Goeker M."/>
        </authorList>
    </citation>
    <scope>NUCLEOTIDE SEQUENCE [LARGE SCALE GENOMIC DNA]</scope>
    <source>
        <strain evidence="2 3">T98</strain>
    </source>
</reference>
<feature type="domain" description="Transcription regulator PadR N-terminal" evidence="1">
    <location>
        <begin position="20"/>
        <end position="54"/>
    </location>
</feature>
<dbReference type="InterPro" id="IPR036388">
    <property type="entry name" value="WH-like_DNA-bd_sf"/>
</dbReference>
<evidence type="ECO:0000259" key="1">
    <source>
        <dbReference type="Pfam" id="PF03551"/>
    </source>
</evidence>
<name>A0ABU3H901_9BACL</name>
<keyword evidence="2" id="KW-0238">DNA-binding</keyword>
<dbReference type="GO" id="GO:0003677">
    <property type="term" value="F:DNA binding"/>
    <property type="evidence" value="ECO:0007669"/>
    <property type="project" value="UniProtKB-KW"/>
</dbReference>
<dbReference type="SUPFAM" id="SSF46785">
    <property type="entry name" value="Winged helix' DNA-binding domain"/>
    <property type="match status" value="1"/>
</dbReference>
<comment type="caution">
    <text evidence="2">The sequence shown here is derived from an EMBL/GenBank/DDBJ whole genome shotgun (WGS) entry which is preliminary data.</text>
</comment>
<evidence type="ECO:0000313" key="2">
    <source>
        <dbReference type="EMBL" id="MDT3427279.1"/>
    </source>
</evidence>
<keyword evidence="3" id="KW-1185">Reference proteome</keyword>
<dbReference type="Proteomes" id="UP001248709">
    <property type="component" value="Unassembled WGS sequence"/>
</dbReference>
<dbReference type="EMBL" id="JAUSUY010000011">
    <property type="protein sequence ID" value="MDT3427279.1"/>
    <property type="molecule type" value="Genomic_DNA"/>
</dbReference>
<accession>A0ABU3H901</accession>
<sequence length="64" mass="7029">MVNTKSNALSETTYYILLATIHPLHGYGIIKFINELTKGKVKLGPGTLYGALSIFVGKEVDLYI</sequence>
<organism evidence="2 3">
    <name type="scientific">Paenibacillus forsythiae</name>
    <dbReference type="NCBI Taxonomy" id="365616"/>
    <lineage>
        <taxon>Bacteria</taxon>
        <taxon>Bacillati</taxon>
        <taxon>Bacillota</taxon>
        <taxon>Bacilli</taxon>
        <taxon>Bacillales</taxon>
        <taxon>Paenibacillaceae</taxon>
        <taxon>Paenibacillus</taxon>
    </lineage>
</organism>
<dbReference type="InterPro" id="IPR005149">
    <property type="entry name" value="Tscrpt_reg_PadR_N"/>
</dbReference>
<dbReference type="Pfam" id="PF03551">
    <property type="entry name" value="PadR"/>
    <property type="match status" value="1"/>
</dbReference>
<dbReference type="InterPro" id="IPR036390">
    <property type="entry name" value="WH_DNA-bd_sf"/>
</dbReference>
<dbReference type="Gene3D" id="1.10.10.10">
    <property type="entry name" value="Winged helix-like DNA-binding domain superfamily/Winged helix DNA-binding domain"/>
    <property type="match status" value="1"/>
</dbReference>
<evidence type="ECO:0000313" key="3">
    <source>
        <dbReference type="Proteomes" id="UP001248709"/>
    </source>
</evidence>